<protein>
    <submittedName>
        <fullName evidence="2">Uncharacterized protein</fullName>
    </submittedName>
</protein>
<dbReference type="STRING" id="59733.SAMN05421769_3848"/>
<gene>
    <name evidence="2" type="ORF">SAMN05421769_3848</name>
</gene>
<accession>A0A1N6IWH3</accession>
<feature type="signal peptide" evidence="1">
    <location>
        <begin position="1"/>
        <end position="20"/>
    </location>
</feature>
<reference evidence="3" key="1">
    <citation type="submission" date="2016-12" db="EMBL/GenBank/DDBJ databases">
        <authorList>
            <person name="Varghese N."/>
            <person name="Submissions S."/>
        </authorList>
    </citation>
    <scope>NUCLEOTIDE SEQUENCE [LARGE SCALE GENOMIC DNA]</scope>
    <source>
        <strain evidence="3">DSM 16779</strain>
    </source>
</reference>
<evidence type="ECO:0000256" key="1">
    <source>
        <dbReference type="SAM" id="SignalP"/>
    </source>
</evidence>
<dbReference type="RefSeq" id="WP_074232012.1">
    <property type="nucleotide sequence ID" value="NZ_FSRQ01000005.1"/>
</dbReference>
<sequence>MHVKILSGLILILFAQTVSAQIRTFNYNMVQIVENNTLTELLPQKTNIVLDNTKKTVTVKDSELLKPYIFKIDPKSHCDNFGKIGDTISCFLRSKEGKLYLFSYNKDKLEIINIAGTGTRYINIK</sequence>
<keyword evidence="1" id="KW-0732">Signal</keyword>
<feature type="chain" id="PRO_5012048727" evidence="1">
    <location>
        <begin position="21"/>
        <end position="125"/>
    </location>
</feature>
<dbReference type="OrthoDB" id="1260047at2"/>
<evidence type="ECO:0000313" key="3">
    <source>
        <dbReference type="Proteomes" id="UP000184782"/>
    </source>
</evidence>
<evidence type="ECO:0000313" key="2">
    <source>
        <dbReference type="EMBL" id="SIO36380.1"/>
    </source>
</evidence>
<dbReference type="EMBL" id="FSRQ01000005">
    <property type="protein sequence ID" value="SIO36380.1"/>
    <property type="molecule type" value="Genomic_DNA"/>
</dbReference>
<name>A0A1N6IWH3_9FLAO</name>
<dbReference type="AlphaFoldDB" id="A0A1N6IWH3"/>
<dbReference type="Proteomes" id="UP000184782">
    <property type="component" value="Unassembled WGS sequence"/>
</dbReference>
<proteinExistence type="predicted"/>
<keyword evidence="3" id="KW-1185">Reference proteome</keyword>
<organism evidence="2 3">
    <name type="scientific">Chryseobacterium scophthalmum</name>
    <dbReference type="NCBI Taxonomy" id="59733"/>
    <lineage>
        <taxon>Bacteria</taxon>
        <taxon>Pseudomonadati</taxon>
        <taxon>Bacteroidota</taxon>
        <taxon>Flavobacteriia</taxon>
        <taxon>Flavobacteriales</taxon>
        <taxon>Weeksellaceae</taxon>
        <taxon>Chryseobacterium group</taxon>
        <taxon>Chryseobacterium</taxon>
    </lineage>
</organism>